<evidence type="ECO:0000256" key="1">
    <source>
        <dbReference type="SAM" id="MobiDB-lite"/>
    </source>
</evidence>
<organism evidence="2 3">
    <name type="scientific">Ceraceosorus bombacis</name>
    <dbReference type="NCBI Taxonomy" id="401625"/>
    <lineage>
        <taxon>Eukaryota</taxon>
        <taxon>Fungi</taxon>
        <taxon>Dikarya</taxon>
        <taxon>Basidiomycota</taxon>
        <taxon>Ustilaginomycotina</taxon>
        <taxon>Exobasidiomycetes</taxon>
        <taxon>Ceraceosorales</taxon>
        <taxon>Ceraceosoraceae</taxon>
        <taxon>Ceraceosorus</taxon>
    </lineage>
</organism>
<sequence length="67" mass="7329">MRSPVSVQSTSSPKNQRIALTAEQTKREPVVAPKPGREPVVAPRHARFRVYLQATSLYSAPDRSVGA</sequence>
<feature type="region of interest" description="Disordered" evidence="1">
    <location>
        <begin position="1"/>
        <end position="38"/>
    </location>
</feature>
<reference evidence="2 3" key="1">
    <citation type="submission" date="2014-09" db="EMBL/GenBank/DDBJ databases">
        <authorList>
            <person name="Magalhaes I.L.F."/>
            <person name="Oliveira U."/>
            <person name="Santos F.R."/>
            <person name="Vidigal T.H.D.A."/>
            <person name="Brescovit A.D."/>
            <person name="Santos A.J."/>
        </authorList>
    </citation>
    <scope>NUCLEOTIDE SEQUENCE [LARGE SCALE GENOMIC DNA]</scope>
</reference>
<dbReference type="AlphaFoldDB" id="A0A0P1BK76"/>
<name>A0A0P1BK76_9BASI</name>
<keyword evidence="3" id="KW-1185">Reference proteome</keyword>
<dbReference type="Proteomes" id="UP000054845">
    <property type="component" value="Unassembled WGS sequence"/>
</dbReference>
<evidence type="ECO:0000313" key="3">
    <source>
        <dbReference type="Proteomes" id="UP000054845"/>
    </source>
</evidence>
<proteinExistence type="predicted"/>
<accession>A0A0P1BK76</accession>
<evidence type="ECO:0000313" key="2">
    <source>
        <dbReference type="EMBL" id="CEH16692.1"/>
    </source>
</evidence>
<dbReference type="EMBL" id="CCYA01000318">
    <property type="protein sequence ID" value="CEH16692.1"/>
    <property type="molecule type" value="Genomic_DNA"/>
</dbReference>
<feature type="compositionally biased region" description="Polar residues" evidence="1">
    <location>
        <begin position="1"/>
        <end position="15"/>
    </location>
</feature>
<protein>
    <submittedName>
        <fullName evidence="2">Uncharacterized protein</fullName>
    </submittedName>
</protein>